<sequence>MGIIFLTIAPLGLAISFIESLKPILAPGTYLSELILGGSSGLLYFIITIVANGLIYTSAFFILFLARKKNKNS</sequence>
<organism evidence="2 3">
    <name type="scientific">OM182 bacterium MED-G28</name>
    <dbReference type="NCBI Taxonomy" id="1986256"/>
    <lineage>
        <taxon>Bacteria</taxon>
        <taxon>Pseudomonadati</taxon>
        <taxon>Pseudomonadota</taxon>
        <taxon>Gammaproteobacteria</taxon>
        <taxon>OMG group</taxon>
        <taxon>OM182 clade</taxon>
    </lineage>
</organism>
<name>A0A2A5WF87_9GAMM</name>
<dbReference type="AlphaFoldDB" id="A0A2A5WF87"/>
<dbReference type="Proteomes" id="UP000219329">
    <property type="component" value="Unassembled WGS sequence"/>
</dbReference>
<keyword evidence="1" id="KW-1133">Transmembrane helix</keyword>
<accession>A0A2A5WF87</accession>
<evidence type="ECO:0000256" key="1">
    <source>
        <dbReference type="SAM" id="Phobius"/>
    </source>
</evidence>
<protein>
    <submittedName>
        <fullName evidence="2">Uncharacterized protein</fullName>
    </submittedName>
</protein>
<evidence type="ECO:0000313" key="3">
    <source>
        <dbReference type="Proteomes" id="UP000219329"/>
    </source>
</evidence>
<gene>
    <name evidence="2" type="ORF">CNF02_02470</name>
</gene>
<feature type="transmembrane region" description="Helical" evidence="1">
    <location>
        <begin position="44"/>
        <end position="66"/>
    </location>
</feature>
<dbReference type="EMBL" id="NTJZ01000002">
    <property type="protein sequence ID" value="PDH34907.1"/>
    <property type="molecule type" value="Genomic_DNA"/>
</dbReference>
<comment type="caution">
    <text evidence="2">The sequence shown here is derived from an EMBL/GenBank/DDBJ whole genome shotgun (WGS) entry which is preliminary data.</text>
</comment>
<proteinExistence type="predicted"/>
<reference evidence="2 3" key="1">
    <citation type="submission" date="2017-08" db="EMBL/GenBank/DDBJ databases">
        <title>Fine stratification of microbial communities through a metagenomic profile of the photic zone.</title>
        <authorList>
            <person name="Haro-Moreno J.M."/>
            <person name="Lopez-Perez M."/>
            <person name="De La Torre J."/>
            <person name="Picazo A."/>
            <person name="Camacho A."/>
            <person name="Rodriguez-Valera F."/>
        </authorList>
    </citation>
    <scope>NUCLEOTIDE SEQUENCE [LARGE SCALE GENOMIC DNA]</scope>
    <source>
        <strain evidence="2">MED-G28</strain>
    </source>
</reference>
<evidence type="ECO:0000313" key="2">
    <source>
        <dbReference type="EMBL" id="PDH34907.1"/>
    </source>
</evidence>
<keyword evidence="1" id="KW-0472">Membrane</keyword>
<keyword evidence="1" id="KW-0812">Transmembrane</keyword>